<name>A0ABP0FMJ8_CLALP</name>
<feature type="region of interest" description="Disordered" evidence="1">
    <location>
        <begin position="1"/>
        <end position="25"/>
    </location>
</feature>
<keyword evidence="3" id="KW-1185">Reference proteome</keyword>
<dbReference type="EMBL" id="CAWYQH010000068">
    <property type="protein sequence ID" value="CAK8679622.1"/>
    <property type="molecule type" value="Genomic_DNA"/>
</dbReference>
<gene>
    <name evidence="2" type="ORF">CVLEPA_LOCUS9865</name>
</gene>
<proteinExistence type="predicted"/>
<evidence type="ECO:0000313" key="2">
    <source>
        <dbReference type="EMBL" id="CAK8679622.1"/>
    </source>
</evidence>
<comment type="caution">
    <text evidence="2">The sequence shown here is derived from an EMBL/GenBank/DDBJ whole genome shotgun (WGS) entry which is preliminary data.</text>
</comment>
<evidence type="ECO:0008006" key="4">
    <source>
        <dbReference type="Google" id="ProtNLM"/>
    </source>
</evidence>
<organism evidence="2 3">
    <name type="scientific">Clavelina lepadiformis</name>
    <name type="common">Light-bulb sea squirt</name>
    <name type="synonym">Ascidia lepadiformis</name>
    <dbReference type="NCBI Taxonomy" id="159417"/>
    <lineage>
        <taxon>Eukaryota</taxon>
        <taxon>Metazoa</taxon>
        <taxon>Chordata</taxon>
        <taxon>Tunicata</taxon>
        <taxon>Ascidiacea</taxon>
        <taxon>Aplousobranchia</taxon>
        <taxon>Clavelinidae</taxon>
        <taxon>Clavelina</taxon>
    </lineage>
</organism>
<evidence type="ECO:0000313" key="3">
    <source>
        <dbReference type="Proteomes" id="UP001642483"/>
    </source>
</evidence>
<sequence>MVVDERESDGLEGEAEHCGAEEVPGKKRHHRRKAKYCSICEKMVMNVGRHCRDVHKISYNVLSGEGKKKCPLCDKYVKHLVKHLKGAKHDKDDTQVKELVMSLDKRRLGWTEQSVFPGLPASEISRFICNPSTEGENAWSMRKSRNLFCKE</sequence>
<protein>
    <recommendedName>
        <fullName evidence="4">C2H2-type domain-containing protein</fullName>
    </recommendedName>
</protein>
<evidence type="ECO:0000256" key="1">
    <source>
        <dbReference type="SAM" id="MobiDB-lite"/>
    </source>
</evidence>
<accession>A0ABP0FMJ8</accession>
<dbReference type="Proteomes" id="UP001642483">
    <property type="component" value="Unassembled WGS sequence"/>
</dbReference>
<reference evidence="2 3" key="1">
    <citation type="submission" date="2024-02" db="EMBL/GenBank/DDBJ databases">
        <authorList>
            <person name="Daric V."/>
            <person name="Darras S."/>
        </authorList>
    </citation>
    <scope>NUCLEOTIDE SEQUENCE [LARGE SCALE GENOMIC DNA]</scope>
</reference>